<dbReference type="PANTHER" id="PTHR10443:SF12">
    <property type="entry name" value="DIPEPTIDASE"/>
    <property type="match status" value="1"/>
</dbReference>
<dbReference type="EMBL" id="MGGR01000020">
    <property type="protein sequence ID" value="OGM33265.1"/>
    <property type="molecule type" value="Genomic_DNA"/>
</dbReference>
<accession>A0A1F7Z3B8</accession>
<dbReference type="GO" id="GO:0070573">
    <property type="term" value="F:metallodipeptidase activity"/>
    <property type="evidence" value="ECO:0007669"/>
    <property type="project" value="InterPro"/>
</dbReference>
<name>A0A1F7Z3B8_9BACT</name>
<comment type="caution">
    <text evidence="1">The sequence shown here is derived from an EMBL/GenBank/DDBJ whole genome shotgun (WGS) entry which is preliminary data.</text>
</comment>
<dbReference type="PROSITE" id="PS51365">
    <property type="entry name" value="RENAL_DIPEPTIDASE_2"/>
    <property type="match status" value="1"/>
</dbReference>
<reference evidence="1 2" key="1">
    <citation type="journal article" date="2016" name="Nat. Commun.">
        <title>Thousands of microbial genomes shed light on interconnected biogeochemical processes in an aquifer system.</title>
        <authorList>
            <person name="Anantharaman K."/>
            <person name="Brown C.T."/>
            <person name="Hug L.A."/>
            <person name="Sharon I."/>
            <person name="Castelle C.J."/>
            <person name="Probst A.J."/>
            <person name="Thomas B.C."/>
            <person name="Singh A."/>
            <person name="Wilkins M.J."/>
            <person name="Karaoz U."/>
            <person name="Brodie E.L."/>
            <person name="Williams K.H."/>
            <person name="Hubbard S.S."/>
            <person name="Banfield J.F."/>
        </authorList>
    </citation>
    <scope>NUCLEOTIDE SEQUENCE [LARGE SCALE GENOMIC DNA]</scope>
</reference>
<dbReference type="AlphaFoldDB" id="A0A1F7Z3B8"/>
<dbReference type="PANTHER" id="PTHR10443">
    <property type="entry name" value="MICROSOMAL DIPEPTIDASE"/>
    <property type="match status" value="1"/>
</dbReference>
<dbReference type="InterPro" id="IPR008257">
    <property type="entry name" value="Pept_M19"/>
</dbReference>
<dbReference type="SUPFAM" id="SSF51556">
    <property type="entry name" value="Metallo-dependent hydrolases"/>
    <property type="match status" value="1"/>
</dbReference>
<gene>
    <name evidence="1" type="ORF">A3D01_00555</name>
</gene>
<dbReference type="Proteomes" id="UP000177169">
    <property type="component" value="Unassembled WGS sequence"/>
</dbReference>
<dbReference type="STRING" id="1802505.A3D01_00555"/>
<protein>
    <recommendedName>
        <fullName evidence="3">Peptidase</fullName>
    </recommendedName>
</protein>
<dbReference type="Pfam" id="PF01244">
    <property type="entry name" value="Peptidase_M19"/>
    <property type="match status" value="1"/>
</dbReference>
<evidence type="ECO:0000313" key="2">
    <source>
        <dbReference type="Proteomes" id="UP000177169"/>
    </source>
</evidence>
<organism evidence="1 2">
    <name type="scientific">Candidatus Woesebacteria bacterium RIFCSPHIGHO2_02_FULL_39_13</name>
    <dbReference type="NCBI Taxonomy" id="1802505"/>
    <lineage>
        <taxon>Bacteria</taxon>
        <taxon>Candidatus Woeseibacteriota</taxon>
    </lineage>
</organism>
<dbReference type="GO" id="GO:0006508">
    <property type="term" value="P:proteolysis"/>
    <property type="evidence" value="ECO:0007669"/>
    <property type="project" value="InterPro"/>
</dbReference>
<evidence type="ECO:0000313" key="1">
    <source>
        <dbReference type="EMBL" id="OGM33265.1"/>
    </source>
</evidence>
<dbReference type="InterPro" id="IPR032466">
    <property type="entry name" value="Metal_Hydrolase"/>
</dbReference>
<dbReference type="Gene3D" id="3.20.20.140">
    <property type="entry name" value="Metal-dependent hydrolases"/>
    <property type="match status" value="1"/>
</dbReference>
<sequence>MEKPFIIDLHTDIASNVLEATGKDISRRYSLHEGTPKVPGVVANNNVDLPRLRGGGVKLVFTSIFALDKKSLDELIKIDQKEYNFDKLKGIKFGIEAANEQMSYYQKVFRKYPDQVVNVKTKSDFANSKKTNKVGFLIHLEGVDYIDKDLKVLQKFYDLGARSLALTWRNRNKFGSGNNTQGGLTTTGKKLIKRVRKLGMIFDLAHANEETFWETVKIVDFPIIVSHTLCKALCDNSRNLSDEQIKAVAQKGGVLGMAAIPDYIGGDTLERYVDHFEYIINLVGDDYVAFGTDFDGLVGPEDTFMEGFTGSDGFPNVIKVFQKRGFSQKTVDKICFKNAERIILNNLK</sequence>
<evidence type="ECO:0008006" key="3">
    <source>
        <dbReference type="Google" id="ProtNLM"/>
    </source>
</evidence>
<proteinExistence type="predicted"/>